<name>A0A1K0GE57_9BASI</name>
<feature type="region of interest" description="Disordered" evidence="1">
    <location>
        <begin position="157"/>
        <end position="184"/>
    </location>
</feature>
<gene>
    <name evidence="3" type="ORF">UBRO_08818</name>
</gene>
<accession>A0A1K0GE57</accession>
<organism evidence="3 4">
    <name type="scientific">Ustilago bromivora</name>
    <dbReference type="NCBI Taxonomy" id="307758"/>
    <lineage>
        <taxon>Eukaryota</taxon>
        <taxon>Fungi</taxon>
        <taxon>Dikarya</taxon>
        <taxon>Basidiomycota</taxon>
        <taxon>Ustilaginomycotina</taxon>
        <taxon>Ustilaginomycetes</taxon>
        <taxon>Ustilaginales</taxon>
        <taxon>Ustilaginaceae</taxon>
        <taxon>Ustilago</taxon>
    </lineage>
</organism>
<evidence type="ECO:0000256" key="1">
    <source>
        <dbReference type="SAM" id="MobiDB-lite"/>
    </source>
</evidence>
<dbReference type="AlphaFoldDB" id="A0A1K0GE57"/>
<feature type="signal peptide" evidence="2">
    <location>
        <begin position="1"/>
        <end position="23"/>
    </location>
</feature>
<protein>
    <submittedName>
        <fullName evidence="3">Uncharacterized protein</fullName>
    </submittedName>
</protein>
<dbReference type="OrthoDB" id="2556713at2759"/>
<keyword evidence="2" id="KW-0732">Signal</keyword>
<evidence type="ECO:0000313" key="3">
    <source>
        <dbReference type="EMBL" id="SAM86356.1"/>
    </source>
</evidence>
<reference evidence="4" key="1">
    <citation type="submission" date="2016-04" db="EMBL/GenBank/DDBJ databases">
        <authorList>
            <person name="Guldener U."/>
            <person name="Guldener U."/>
        </authorList>
    </citation>
    <scope>NUCLEOTIDE SEQUENCE [LARGE SCALE GENOMIC DNA]</scope>
    <source>
        <strain evidence="4">UB2112</strain>
    </source>
</reference>
<dbReference type="Proteomes" id="UP000179920">
    <property type="component" value="Chromosome XXII"/>
</dbReference>
<evidence type="ECO:0000313" key="4">
    <source>
        <dbReference type="Proteomes" id="UP000179920"/>
    </source>
</evidence>
<proteinExistence type="predicted"/>
<feature type="chain" id="PRO_5009664314" evidence="2">
    <location>
        <begin position="24"/>
        <end position="184"/>
    </location>
</feature>
<feature type="compositionally biased region" description="Basic residues" evidence="1">
    <location>
        <begin position="175"/>
        <end position="184"/>
    </location>
</feature>
<dbReference type="EMBL" id="LT558138">
    <property type="protein sequence ID" value="SAM86356.1"/>
    <property type="molecule type" value="Genomic_DNA"/>
</dbReference>
<sequence>MHLTLIPLVTLPLLLLTTTLTKALPSGPPEDIIKTTLDSTASTAAGLFPEWSNPSGWMGFRMVDEHLRSLHPPLLPPEYNADWNVVNSPIRGVVTENRARLRLGITGREVDRDWEERVLNRHQPSDTLRTPEPQAIVREIPSQVGNGEQEARRLAHARFEFSSPPSTSSGVGRKERGKRQRRPK</sequence>
<evidence type="ECO:0000256" key="2">
    <source>
        <dbReference type="SAM" id="SignalP"/>
    </source>
</evidence>